<comment type="caution">
    <text evidence="2">The sequence shown here is derived from an EMBL/GenBank/DDBJ whole genome shotgun (WGS) entry which is preliminary data.</text>
</comment>
<feature type="region of interest" description="Disordered" evidence="1">
    <location>
        <begin position="365"/>
        <end position="649"/>
    </location>
</feature>
<feature type="non-terminal residue" evidence="2">
    <location>
        <position position="813"/>
    </location>
</feature>
<feature type="compositionally biased region" description="Low complexity" evidence="1">
    <location>
        <begin position="223"/>
        <end position="237"/>
    </location>
</feature>
<feature type="compositionally biased region" description="Low complexity" evidence="1">
    <location>
        <begin position="127"/>
        <end position="146"/>
    </location>
</feature>
<name>A0ABD0WYV8_UMBPY</name>
<dbReference type="PANTHER" id="PTHR12296">
    <property type="entry name" value="DENN DOMAIN-CONTAINING PROTEIN 4"/>
    <property type="match status" value="1"/>
</dbReference>
<organism evidence="2 3">
    <name type="scientific">Umbra pygmaea</name>
    <name type="common">Eastern mudminnow</name>
    <dbReference type="NCBI Taxonomy" id="75934"/>
    <lineage>
        <taxon>Eukaryota</taxon>
        <taxon>Metazoa</taxon>
        <taxon>Chordata</taxon>
        <taxon>Craniata</taxon>
        <taxon>Vertebrata</taxon>
        <taxon>Euteleostomi</taxon>
        <taxon>Actinopterygii</taxon>
        <taxon>Neopterygii</taxon>
        <taxon>Teleostei</taxon>
        <taxon>Protacanthopterygii</taxon>
        <taxon>Esociformes</taxon>
        <taxon>Umbridae</taxon>
        <taxon>Umbra</taxon>
    </lineage>
</organism>
<feature type="region of interest" description="Disordered" evidence="1">
    <location>
        <begin position="198"/>
        <end position="291"/>
    </location>
</feature>
<evidence type="ECO:0008006" key="4">
    <source>
        <dbReference type="Google" id="ProtNLM"/>
    </source>
</evidence>
<dbReference type="GO" id="GO:0005085">
    <property type="term" value="F:guanyl-nucleotide exchange factor activity"/>
    <property type="evidence" value="ECO:0007669"/>
    <property type="project" value="UniProtKB-ARBA"/>
</dbReference>
<feature type="compositionally biased region" description="Polar residues" evidence="1">
    <location>
        <begin position="198"/>
        <end position="212"/>
    </location>
</feature>
<proteinExistence type="predicted"/>
<feature type="compositionally biased region" description="Low complexity" evidence="1">
    <location>
        <begin position="76"/>
        <end position="85"/>
    </location>
</feature>
<accession>A0ABD0WYV8</accession>
<evidence type="ECO:0000256" key="1">
    <source>
        <dbReference type="SAM" id="MobiDB-lite"/>
    </source>
</evidence>
<dbReference type="Proteomes" id="UP001557470">
    <property type="component" value="Unassembled WGS sequence"/>
</dbReference>
<evidence type="ECO:0000313" key="3">
    <source>
        <dbReference type="Proteomes" id="UP001557470"/>
    </source>
</evidence>
<feature type="compositionally biased region" description="Pro residues" evidence="1">
    <location>
        <begin position="632"/>
        <end position="649"/>
    </location>
</feature>
<feature type="compositionally biased region" description="Low complexity" evidence="1">
    <location>
        <begin position="608"/>
        <end position="618"/>
    </location>
</feature>
<sequence>MVEMGLDPLSVLAAETGPDCEGVARAPSACRDLAHEIEMYMQASSPLSTRTPSTDLQSPSTSLPHLPAPPSPRPRPLSLTQSPTTSPRPPPPLLRANSNLPHSRPRERLRPSPSLPLGHSDKRPSRPSSLVSPCSPAASPSSSTFSIDSLLTPTLSLDTFKSSFLSAGKGVAEKASRLYSRLSSQTSLTQDVNCDQISVSSLTSGDPDSTSLLEDGSTLDPEAFSSRTSSFTSSYASPQHDSITRLRRSPAQGRPTSQSPSTPSRVFRHNSFSGGLAPPTRFPQTPESSAEASRFHLNQQYTTEVLMCSCCRCKTCDCLVYDEEIMAGWMADDSNLNTTCPFCGSPFLPFLHLQIRDLRSSMECRLPERSGTSTPQSPSVERSGTSTPQSPSVERSGTSTPQSPSVERSGTSTPQSPSVERSGTSTPQSPSVERSGTSTPQSPSVERSGTSTHQSPSVERSGTSTHQSPSVERSGTSTPQSPSVERSGTSTPQSHSVERSGTSTPQSLSVERSGTSTPQSPSVERSGTLTPQSPSVERSGTSTHQSPSVERSGTSTHQSPSVERSGTSTHQSPSVERSGTSTPQSPSVERSGTSTPQSHSVQRSGTLTSAQSPPQGSAPSPPPSSALSPSPGSTPSPPPASAPSPTPGSAPCPPVTVPYLSPLVLWKELESLMGNEGDQVLSSPSIVDHHPIVFWNLVWYYRRLELPSNLPGLILASQHCTQRPGLQVPAQSVSSEDSKNVLVRILWDNLELHQDTVQPLYTLWNTHCSPSRARGPGCGEKNAQDHLFPAEVLQGMVRSLQRSDVYQPMTVTL</sequence>
<feature type="compositionally biased region" description="Polar residues" evidence="1">
    <location>
        <begin position="42"/>
        <end position="57"/>
    </location>
</feature>
<keyword evidence="3" id="KW-1185">Reference proteome</keyword>
<protein>
    <recommendedName>
        <fullName evidence="4">C-myc promoter-binding protein-like</fullName>
    </recommendedName>
</protein>
<evidence type="ECO:0000313" key="2">
    <source>
        <dbReference type="EMBL" id="KAL0968887.1"/>
    </source>
</evidence>
<dbReference type="EMBL" id="JAGEUA010000008">
    <property type="protein sequence ID" value="KAL0968887.1"/>
    <property type="molecule type" value="Genomic_DNA"/>
</dbReference>
<dbReference type="InterPro" id="IPR051696">
    <property type="entry name" value="DENN_Domain_GEFs"/>
</dbReference>
<reference evidence="2 3" key="1">
    <citation type="submission" date="2024-06" db="EMBL/GenBank/DDBJ databases">
        <authorList>
            <person name="Pan Q."/>
            <person name="Wen M."/>
            <person name="Jouanno E."/>
            <person name="Zahm M."/>
            <person name="Klopp C."/>
            <person name="Cabau C."/>
            <person name="Louis A."/>
            <person name="Berthelot C."/>
            <person name="Parey E."/>
            <person name="Roest Crollius H."/>
            <person name="Montfort J."/>
            <person name="Robinson-Rechavi M."/>
            <person name="Bouchez O."/>
            <person name="Lampietro C."/>
            <person name="Lopez Roques C."/>
            <person name="Donnadieu C."/>
            <person name="Postlethwait J."/>
            <person name="Bobe J."/>
            <person name="Verreycken H."/>
            <person name="Guiguen Y."/>
        </authorList>
    </citation>
    <scope>NUCLEOTIDE SEQUENCE [LARGE SCALE GENOMIC DNA]</scope>
    <source>
        <strain evidence="2">Up_M1</strain>
        <tissue evidence="2">Testis</tissue>
    </source>
</reference>
<dbReference type="AlphaFoldDB" id="A0ABD0WYV8"/>
<feature type="compositionally biased region" description="Polar residues" evidence="1">
    <location>
        <begin position="282"/>
        <end position="291"/>
    </location>
</feature>
<feature type="compositionally biased region" description="Pro residues" evidence="1">
    <location>
        <begin position="66"/>
        <end position="75"/>
    </location>
</feature>
<feature type="compositionally biased region" description="Polar residues" evidence="1">
    <location>
        <begin position="370"/>
        <end position="607"/>
    </location>
</feature>
<feature type="region of interest" description="Disordered" evidence="1">
    <location>
        <begin position="41"/>
        <end position="146"/>
    </location>
</feature>
<gene>
    <name evidence="2" type="ORF">UPYG_G00273180</name>
</gene>
<dbReference type="PANTHER" id="PTHR12296:SF30">
    <property type="entry name" value="DENN DOMAIN-CONTAINING PROTEIN CRAG"/>
    <property type="match status" value="1"/>
</dbReference>
<feature type="compositionally biased region" description="Low complexity" evidence="1">
    <location>
        <begin position="255"/>
        <end position="264"/>
    </location>
</feature>